<evidence type="ECO:0000256" key="1">
    <source>
        <dbReference type="ARBA" id="ARBA00004418"/>
    </source>
</evidence>
<keyword evidence="10" id="KW-1185">Reference proteome</keyword>
<feature type="chain" id="PRO_5047057742" evidence="7">
    <location>
        <begin position="21"/>
        <end position="259"/>
    </location>
</feature>
<feature type="domain" description="Solute-binding protein family 3/N-terminal" evidence="8">
    <location>
        <begin position="23"/>
        <end position="252"/>
    </location>
</feature>
<evidence type="ECO:0000313" key="9">
    <source>
        <dbReference type="EMBL" id="MDA8483914.1"/>
    </source>
</evidence>
<comment type="caution">
    <text evidence="9">The sequence shown here is derived from an EMBL/GenBank/DDBJ whole genome shotgun (WGS) entry which is preliminary data.</text>
</comment>
<comment type="similarity">
    <text evidence="2 6">Belongs to the bacterial solute-binding protein 3 family.</text>
</comment>
<dbReference type="NCBIfam" id="TIGR01096">
    <property type="entry name" value="3A0103s03R"/>
    <property type="match status" value="1"/>
</dbReference>
<dbReference type="InterPro" id="IPR018313">
    <property type="entry name" value="SBP_3_CS"/>
</dbReference>
<dbReference type="PROSITE" id="PS01039">
    <property type="entry name" value="SBP_BACTERIAL_3"/>
    <property type="match status" value="1"/>
</dbReference>
<keyword evidence="5" id="KW-0574">Periplasm</keyword>
<dbReference type="Gene3D" id="3.40.190.10">
    <property type="entry name" value="Periplasmic binding protein-like II"/>
    <property type="match status" value="2"/>
</dbReference>
<dbReference type="PANTHER" id="PTHR35936">
    <property type="entry name" value="MEMBRANE-BOUND LYTIC MUREIN TRANSGLYCOSYLASE F"/>
    <property type="match status" value="1"/>
</dbReference>
<keyword evidence="3" id="KW-0813">Transport</keyword>
<accession>A0ABT4Y502</accession>
<evidence type="ECO:0000259" key="8">
    <source>
        <dbReference type="SMART" id="SM00062"/>
    </source>
</evidence>
<evidence type="ECO:0000313" key="10">
    <source>
        <dbReference type="Proteomes" id="UP001211689"/>
    </source>
</evidence>
<reference evidence="9 10" key="1">
    <citation type="submission" date="2022-07" db="EMBL/GenBank/DDBJ databases">
        <title>Genome Analysis of Selected Gammaproteobacteria from Nigerian Food snails.</title>
        <authorList>
            <person name="Okafor A.C."/>
        </authorList>
    </citation>
    <scope>NUCLEOTIDE SEQUENCE [LARGE SCALE GENOMIC DNA]</scope>
    <source>
        <strain evidence="9 10">Awg 2</strain>
    </source>
</reference>
<comment type="subcellular location">
    <subcellularLocation>
        <location evidence="1">Periplasm</location>
    </subcellularLocation>
</comment>
<evidence type="ECO:0000256" key="7">
    <source>
        <dbReference type="SAM" id="SignalP"/>
    </source>
</evidence>
<dbReference type="CDD" id="cd13703">
    <property type="entry name" value="PBP2_HisJ_LAO"/>
    <property type="match status" value="1"/>
</dbReference>
<organism evidence="9 10">
    <name type="scientific">Metapseudomonas resinovorans</name>
    <name type="common">Pseudomonas resinovorans</name>
    <dbReference type="NCBI Taxonomy" id="53412"/>
    <lineage>
        <taxon>Bacteria</taxon>
        <taxon>Pseudomonadati</taxon>
        <taxon>Pseudomonadota</taxon>
        <taxon>Gammaproteobacteria</taxon>
        <taxon>Pseudomonadales</taxon>
        <taxon>Pseudomonadaceae</taxon>
        <taxon>Metapseudomonas</taxon>
    </lineage>
</organism>
<evidence type="ECO:0000256" key="6">
    <source>
        <dbReference type="RuleBase" id="RU003744"/>
    </source>
</evidence>
<name>A0ABT4Y502_METRE</name>
<dbReference type="InterPro" id="IPR001638">
    <property type="entry name" value="Solute-binding_3/MltF_N"/>
</dbReference>
<proteinExistence type="inferred from homology"/>
<evidence type="ECO:0000256" key="2">
    <source>
        <dbReference type="ARBA" id="ARBA00010333"/>
    </source>
</evidence>
<evidence type="ECO:0000256" key="4">
    <source>
        <dbReference type="ARBA" id="ARBA00022729"/>
    </source>
</evidence>
<dbReference type="Proteomes" id="UP001211689">
    <property type="component" value="Unassembled WGS sequence"/>
</dbReference>
<protein>
    <submittedName>
        <fullName evidence="9">ABC transporter substrate-binding protein</fullName>
    </submittedName>
</protein>
<dbReference type="Pfam" id="PF00497">
    <property type="entry name" value="SBP_bac_3"/>
    <property type="match status" value="1"/>
</dbReference>
<dbReference type="RefSeq" id="WP_190834217.1">
    <property type="nucleotide sequence ID" value="NZ_JANEWF010000011.1"/>
</dbReference>
<dbReference type="SUPFAM" id="SSF53850">
    <property type="entry name" value="Periplasmic binding protein-like II"/>
    <property type="match status" value="1"/>
</dbReference>
<feature type="signal peptide" evidence="7">
    <location>
        <begin position="1"/>
        <end position="20"/>
    </location>
</feature>
<dbReference type="EMBL" id="JANEWF010000011">
    <property type="protein sequence ID" value="MDA8483914.1"/>
    <property type="molecule type" value="Genomic_DNA"/>
</dbReference>
<keyword evidence="4 7" id="KW-0732">Signal</keyword>
<dbReference type="PANTHER" id="PTHR35936:SF17">
    <property type="entry name" value="ARGININE-BINDING EXTRACELLULAR PROTEIN ARTP"/>
    <property type="match status" value="1"/>
</dbReference>
<gene>
    <name evidence="9" type="ORF">NNO07_12620</name>
</gene>
<evidence type="ECO:0000256" key="3">
    <source>
        <dbReference type="ARBA" id="ARBA00022448"/>
    </source>
</evidence>
<evidence type="ECO:0000256" key="5">
    <source>
        <dbReference type="ARBA" id="ARBA00022764"/>
    </source>
</evidence>
<dbReference type="InterPro" id="IPR005768">
    <property type="entry name" value="Lys_Arg_Orn-bd"/>
</dbReference>
<dbReference type="SMART" id="SM00062">
    <property type="entry name" value="PBPb"/>
    <property type="match status" value="1"/>
</dbReference>
<sequence length="259" mass="28565">MKKHLLAGVLALLAGTQAMAQDSLRIGVEASYPPFSYKKADGSLAGFEIDVGNALCAEMKVTCTWVEQPFDGLIPALRVKKIDAIMSSMTVTEARLKVVDFSQSYYKTPARFVTRKDRPEITAEGRLDGLRVAVLRGSVHARYVQDKLVPRGVQMVQYGSQQEADLDLISGRVDAMMGDAINLKENFLQSEGGKGFAFNGPSYDEEEYFGKGAGIALRKGNEALRDRFNQSLVNIGRDGTYQKIYDSYFPQGEVSKLIQ</sequence>